<evidence type="ECO:0000313" key="2">
    <source>
        <dbReference type="EMBL" id="MQL80223.1"/>
    </source>
</evidence>
<dbReference type="AlphaFoldDB" id="A0A843UGD7"/>
<keyword evidence="3" id="KW-1185">Reference proteome</keyword>
<protein>
    <submittedName>
        <fullName evidence="2">Uncharacterized protein</fullName>
    </submittedName>
</protein>
<organism evidence="2 3">
    <name type="scientific">Colocasia esculenta</name>
    <name type="common">Wild taro</name>
    <name type="synonym">Arum esculentum</name>
    <dbReference type="NCBI Taxonomy" id="4460"/>
    <lineage>
        <taxon>Eukaryota</taxon>
        <taxon>Viridiplantae</taxon>
        <taxon>Streptophyta</taxon>
        <taxon>Embryophyta</taxon>
        <taxon>Tracheophyta</taxon>
        <taxon>Spermatophyta</taxon>
        <taxon>Magnoliopsida</taxon>
        <taxon>Liliopsida</taxon>
        <taxon>Araceae</taxon>
        <taxon>Aroideae</taxon>
        <taxon>Colocasieae</taxon>
        <taxon>Colocasia</taxon>
    </lineage>
</organism>
<sequence length="95" mass="10940">MAKALKELWKSYTLARRPRRRHMQQLAPFTVSCVRWWFACGKHLETQKPVLQPQRGWCRQLAAGPAITVEQQSLDGRNKQKGPKTDANPFPPLDS</sequence>
<dbReference type="PROSITE" id="PS51257">
    <property type="entry name" value="PROKAR_LIPOPROTEIN"/>
    <property type="match status" value="1"/>
</dbReference>
<accession>A0A843UGD7</accession>
<evidence type="ECO:0000313" key="3">
    <source>
        <dbReference type="Proteomes" id="UP000652761"/>
    </source>
</evidence>
<dbReference type="EMBL" id="NMUH01000496">
    <property type="protein sequence ID" value="MQL80223.1"/>
    <property type="molecule type" value="Genomic_DNA"/>
</dbReference>
<proteinExistence type="predicted"/>
<gene>
    <name evidence="2" type="ORF">Taro_012678</name>
</gene>
<feature type="region of interest" description="Disordered" evidence="1">
    <location>
        <begin position="69"/>
        <end position="95"/>
    </location>
</feature>
<dbReference type="Proteomes" id="UP000652761">
    <property type="component" value="Unassembled WGS sequence"/>
</dbReference>
<evidence type="ECO:0000256" key="1">
    <source>
        <dbReference type="SAM" id="MobiDB-lite"/>
    </source>
</evidence>
<reference evidence="2" key="1">
    <citation type="submission" date="2017-07" db="EMBL/GenBank/DDBJ databases">
        <title>Taro Niue Genome Assembly and Annotation.</title>
        <authorList>
            <person name="Atibalentja N."/>
            <person name="Keating K."/>
            <person name="Fields C.J."/>
        </authorList>
    </citation>
    <scope>NUCLEOTIDE SEQUENCE</scope>
    <source>
        <strain evidence="2">Niue_2</strain>
        <tissue evidence="2">Leaf</tissue>
    </source>
</reference>
<name>A0A843UGD7_COLES</name>
<comment type="caution">
    <text evidence="2">The sequence shown here is derived from an EMBL/GenBank/DDBJ whole genome shotgun (WGS) entry which is preliminary data.</text>
</comment>